<comment type="similarity">
    <text evidence="1">Belongs to the bacterial solute-binding protein 9 family.</text>
</comment>
<evidence type="ECO:0000313" key="5">
    <source>
        <dbReference type="EMBL" id="TXR55704.1"/>
    </source>
</evidence>
<feature type="signal peptide" evidence="4">
    <location>
        <begin position="1"/>
        <end position="29"/>
    </location>
</feature>
<evidence type="ECO:0000313" key="6">
    <source>
        <dbReference type="Proteomes" id="UP000321234"/>
    </source>
</evidence>
<evidence type="ECO:0000256" key="3">
    <source>
        <dbReference type="ARBA" id="ARBA00022729"/>
    </source>
</evidence>
<feature type="chain" id="PRO_5038830779" evidence="4">
    <location>
        <begin position="30"/>
        <end position="296"/>
    </location>
</feature>
<dbReference type="AlphaFoldDB" id="A0A5C8ZDX4"/>
<keyword evidence="3 4" id="KW-0732">Signal</keyword>
<sequence length="296" mass="30588">MTLTPRVSSAAVATSAAAALLLLTACSGAPPQDDAPADERLDVVTAAYPLQYVTERIAGDDATATSALSAGTDVHEAELAPSQALRLSRADLVVALPGLQAGVDAALSDAAPERVVDVTEAAALDGDDLHFWLDPLRLADVGDEVAGALAAADPDRADGYRQRAAQLRTDLTALDQRYADGLAPCRGASLVTSHEAFGYLADRYGLQQLGVAGLDPEVEPTPARLRAVVEQVQDTGVRTLYFETEATDAVTRALASRLGTATGVLDPMESAREPGADLVATADANLRALTDGLVCS</sequence>
<evidence type="ECO:0000256" key="1">
    <source>
        <dbReference type="ARBA" id="ARBA00011028"/>
    </source>
</evidence>
<dbReference type="PROSITE" id="PS51257">
    <property type="entry name" value="PROKAR_LIPOPROTEIN"/>
    <property type="match status" value="1"/>
</dbReference>
<dbReference type="SUPFAM" id="SSF53807">
    <property type="entry name" value="Helical backbone' metal receptor"/>
    <property type="match status" value="1"/>
</dbReference>
<gene>
    <name evidence="5" type="ORF">FMM08_12765</name>
</gene>
<keyword evidence="2" id="KW-0813">Transport</keyword>
<evidence type="ECO:0000256" key="2">
    <source>
        <dbReference type="ARBA" id="ARBA00022448"/>
    </source>
</evidence>
<evidence type="ECO:0000256" key="4">
    <source>
        <dbReference type="SAM" id="SignalP"/>
    </source>
</evidence>
<name>A0A5C8ZDX4_9ACTN</name>
<dbReference type="PANTHER" id="PTHR42953">
    <property type="entry name" value="HIGH-AFFINITY ZINC UPTAKE SYSTEM PROTEIN ZNUA-RELATED"/>
    <property type="match status" value="1"/>
</dbReference>
<proteinExistence type="inferred from homology"/>
<dbReference type="Proteomes" id="UP000321234">
    <property type="component" value="Unassembled WGS sequence"/>
</dbReference>
<comment type="caution">
    <text evidence="5">The sequence shown here is derived from an EMBL/GenBank/DDBJ whole genome shotgun (WGS) entry which is preliminary data.</text>
</comment>
<reference evidence="5 6" key="1">
    <citation type="submission" date="2019-07" db="EMBL/GenBank/DDBJ databases">
        <title>Quadrisphaera sp. strain DD2A genome sequencing and assembly.</title>
        <authorList>
            <person name="Kim I."/>
        </authorList>
    </citation>
    <scope>NUCLEOTIDE SEQUENCE [LARGE SCALE GENOMIC DNA]</scope>
    <source>
        <strain evidence="5 6">DD2A</strain>
    </source>
</reference>
<dbReference type="GO" id="GO:0030001">
    <property type="term" value="P:metal ion transport"/>
    <property type="evidence" value="ECO:0007669"/>
    <property type="project" value="InterPro"/>
</dbReference>
<dbReference type="InterPro" id="IPR006127">
    <property type="entry name" value="ZnuA-like"/>
</dbReference>
<accession>A0A5C8ZDX4</accession>
<dbReference type="OrthoDB" id="9810636at2"/>
<dbReference type="Pfam" id="PF01297">
    <property type="entry name" value="ZnuA"/>
    <property type="match status" value="1"/>
</dbReference>
<organism evidence="5 6">
    <name type="scientific">Quadrisphaera setariae</name>
    <dbReference type="NCBI Taxonomy" id="2593304"/>
    <lineage>
        <taxon>Bacteria</taxon>
        <taxon>Bacillati</taxon>
        <taxon>Actinomycetota</taxon>
        <taxon>Actinomycetes</taxon>
        <taxon>Kineosporiales</taxon>
        <taxon>Kineosporiaceae</taxon>
        <taxon>Quadrisphaera</taxon>
    </lineage>
</organism>
<dbReference type="InterPro" id="IPR050492">
    <property type="entry name" value="Bact_metal-bind_prot9"/>
</dbReference>
<dbReference type="Gene3D" id="3.40.50.1980">
    <property type="entry name" value="Nitrogenase molybdenum iron protein domain"/>
    <property type="match status" value="2"/>
</dbReference>
<dbReference type="RefSeq" id="WP_147926760.1">
    <property type="nucleotide sequence ID" value="NZ_VKAC01000007.1"/>
</dbReference>
<protein>
    <submittedName>
        <fullName evidence="5">Zinc ABC transporter substrate-binding protein</fullName>
    </submittedName>
</protein>
<keyword evidence="6" id="KW-1185">Reference proteome</keyword>
<dbReference type="PANTHER" id="PTHR42953:SF3">
    <property type="entry name" value="HIGH-AFFINITY ZINC UPTAKE SYSTEM PROTEIN ZNUA"/>
    <property type="match status" value="1"/>
</dbReference>
<dbReference type="GO" id="GO:0046872">
    <property type="term" value="F:metal ion binding"/>
    <property type="evidence" value="ECO:0007669"/>
    <property type="project" value="InterPro"/>
</dbReference>
<dbReference type="EMBL" id="VKAC01000007">
    <property type="protein sequence ID" value="TXR55704.1"/>
    <property type="molecule type" value="Genomic_DNA"/>
</dbReference>